<evidence type="ECO:0000313" key="3">
    <source>
        <dbReference type="EMBL" id="WZN49146.1"/>
    </source>
</evidence>
<keyword evidence="3" id="KW-0067">ATP-binding</keyword>
<organism evidence="3 4">
    <name type="scientific">Chitinophaga caseinilytica</name>
    <dbReference type="NCBI Taxonomy" id="2267521"/>
    <lineage>
        <taxon>Bacteria</taxon>
        <taxon>Pseudomonadati</taxon>
        <taxon>Bacteroidota</taxon>
        <taxon>Chitinophagia</taxon>
        <taxon>Chitinophagales</taxon>
        <taxon>Chitinophagaceae</taxon>
        <taxon>Chitinophaga</taxon>
    </lineage>
</organism>
<dbReference type="Proteomes" id="UP001449657">
    <property type="component" value="Chromosome"/>
</dbReference>
<keyword evidence="1" id="KW-0472">Membrane</keyword>
<keyword evidence="1" id="KW-0812">Transmembrane</keyword>
<dbReference type="InterPro" id="IPR027417">
    <property type="entry name" value="P-loop_NTPase"/>
</dbReference>
<proteinExistence type="predicted"/>
<dbReference type="SUPFAM" id="SSF52540">
    <property type="entry name" value="P-loop containing nucleoside triphosphate hydrolases"/>
    <property type="match status" value="1"/>
</dbReference>
<dbReference type="GO" id="GO:0005524">
    <property type="term" value="F:ATP binding"/>
    <property type="evidence" value="ECO:0007669"/>
    <property type="project" value="UniProtKB-KW"/>
</dbReference>
<feature type="transmembrane region" description="Helical" evidence="1">
    <location>
        <begin position="491"/>
        <end position="513"/>
    </location>
</feature>
<dbReference type="EMBL" id="CP150096">
    <property type="protein sequence ID" value="WZN49146.1"/>
    <property type="molecule type" value="Genomic_DNA"/>
</dbReference>
<keyword evidence="4" id="KW-1185">Reference proteome</keyword>
<evidence type="ECO:0000313" key="4">
    <source>
        <dbReference type="Proteomes" id="UP001449657"/>
    </source>
</evidence>
<feature type="domain" description="Novel STAND NTPase 1" evidence="2">
    <location>
        <begin position="8"/>
        <end position="406"/>
    </location>
</feature>
<dbReference type="Gene3D" id="3.40.50.300">
    <property type="entry name" value="P-loop containing nucleotide triphosphate hydrolases"/>
    <property type="match status" value="1"/>
</dbReference>
<sequence length="1044" mass="118864">MNSILNSPFKFLDPYGREDYNIFFGRDEEVNALYQHIHKNRLVLVYGTSGTGKTSIVQCGLQNRMDDTDWFPLFIRRGDQLVDSLLSATQSAADPFSGEMPTNSLAGGKGYKQAPSVLRSRSAGDAAQKVYEALKGINLRYLRSVYLIFDQFEELLIMGTEEEKKTIIEIIDHILYDPDLQFCNFLFIMREEFFAGLSPFERAIPDFCDRRLRIETMNNRNVEEVILKSCERFNIRLEQGADNAKEIINVLQDRQSVSLPYLQIYLDQLWRTVYMNTPNKPEPSGSAWPPLTVNSAIIRQFGSLQDVLDRFMHERIHVIQEQLEKDFPDIEDDFVANALDAFVTSEGTKRPLPYARVNNGIWFTGLVPPYLQGRSAALMTSCLTELEKNKILRSDGQTYELAHDILAGLIDNRRTEEQRKTGFTEKQIISRYEGFKNNTSELLSLREIASYEPYMKRLSLPAEVVEFYRTSVNKRHADQLKEKRQKFRQRLWRYSWVIGVLLVVGITVVTLYIQSLRRAFNRNESLVYMGFDLAGKDAREALGLFKVFRDKVYGEDAKMVDEKLQEIMQLQKSQALFAVSTYTLPFVKVDALDIDLSDDGKLVLYNFLPKETQDSLKSYQISTIQGANLMKFDSVPYAYFVNGSNLVAVSKRTIREELVSTGLSTKGNSRSNRMRAMYWLRNEGFLYDPAKDETIRIPLETGQQLHDVSEILKYANDEHESYHIQATASGNLIVPYVENGRDRIMLLNKYGKVFARFAASSTVTVSRDRRKFMYLEYSLGYYPELHVISETGVELHRISGEITFTDFTDDGSPLWGSPSICNILNGADTLIYDAPFNRDIHYAYANLATEMFAVVLGNSPINAFAFSKVNGVNVSNFNNGATESLTGTPIGIHMGKGFAIMLRNTHSGPGATSDAADTIFRYDIRKKTPPRQYVVPEGVKDQLFNAASGDVMVYTQNNRLLVLDSNLTLKKGLLITSNDLFGMANGGQTYFYARDRYLTIFHNDTSRLNVFDPASIWAKLYAPGSPVQPITDKKQLRELGLHFK</sequence>
<evidence type="ECO:0000256" key="1">
    <source>
        <dbReference type="SAM" id="Phobius"/>
    </source>
</evidence>
<keyword evidence="3" id="KW-0547">Nucleotide-binding</keyword>
<evidence type="ECO:0000259" key="2">
    <source>
        <dbReference type="Pfam" id="PF20703"/>
    </source>
</evidence>
<protein>
    <submittedName>
        <fullName evidence="3">ATP-binding protein</fullName>
    </submittedName>
</protein>
<dbReference type="Pfam" id="PF20703">
    <property type="entry name" value="nSTAND1"/>
    <property type="match status" value="1"/>
</dbReference>
<dbReference type="RefSeq" id="WP_341843721.1">
    <property type="nucleotide sequence ID" value="NZ_CP149792.1"/>
</dbReference>
<dbReference type="InterPro" id="IPR049052">
    <property type="entry name" value="nSTAND1"/>
</dbReference>
<accession>A0ABZ2ZA77</accession>
<reference evidence="3 4" key="1">
    <citation type="submission" date="2024-03" db="EMBL/GenBank/DDBJ databases">
        <title>Chitinophaga caseinilytica sp. nov., a casein hydrolysing bacterium isolated from forest soil.</title>
        <authorList>
            <person name="Lee D.S."/>
            <person name="Han D.M."/>
            <person name="Baek J.H."/>
            <person name="Choi D.G."/>
            <person name="Jeon J.H."/>
            <person name="Jeon C.O."/>
        </authorList>
    </citation>
    <scope>NUCLEOTIDE SEQUENCE [LARGE SCALE GENOMIC DNA]</scope>
    <source>
        <strain evidence="3 4">KACC 19118</strain>
    </source>
</reference>
<name>A0ABZ2ZA77_9BACT</name>
<keyword evidence="1" id="KW-1133">Transmembrane helix</keyword>
<gene>
    <name evidence="3" type="ORF">WJU22_13305</name>
</gene>